<dbReference type="EMBL" id="PQFF01000180">
    <property type="protein sequence ID" value="RHZ76792.1"/>
    <property type="molecule type" value="Genomic_DNA"/>
</dbReference>
<dbReference type="InterPro" id="IPR055414">
    <property type="entry name" value="LRR_R13L4/SHOC2-like"/>
</dbReference>
<comment type="caution">
    <text evidence="5">The sequence shown here is derived from an EMBL/GenBank/DDBJ whole genome shotgun (WGS) entry which is preliminary data.</text>
</comment>
<accession>A0A397IPS3</accession>
<dbReference type="PANTHER" id="PTHR48051">
    <property type="match status" value="1"/>
</dbReference>
<evidence type="ECO:0000256" key="3">
    <source>
        <dbReference type="SAM" id="MobiDB-lite"/>
    </source>
</evidence>
<dbReference type="STRING" id="1348612.A0A397IPS3"/>
<dbReference type="Gene3D" id="3.80.10.10">
    <property type="entry name" value="Ribonuclease Inhibitor"/>
    <property type="match status" value="4"/>
</dbReference>
<dbReference type="InterPro" id="IPR001611">
    <property type="entry name" value="Leu-rich_rpt"/>
</dbReference>
<dbReference type="Proteomes" id="UP000266861">
    <property type="component" value="Unassembled WGS sequence"/>
</dbReference>
<evidence type="ECO:0000313" key="6">
    <source>
        <dbReference type="Proteomes" id="UP000266861"/>
    </source>
</evidence>
<dbReference type="PRINTS" id="PR00019">
    <property type="entry name" value="LEURICHRPT"/>
</dbReference>
<feature type="compositionally biased region" description="Polar residues" evidence="3">
    <location>
        <begin position="1"/>
        <end position="28"/>
    </location>
</feature>
<proteinExistence type="predicted"/>
<dbReference type="GO" id="GO:0005737">
    <property type="term" value="C:cytoplasm"/>
    <property type="evidence" value="ECO:0007669"/>
    <property type="project" value="TreeGrafter"/>
</dbReference>
<dbReference type="Pfam" id="PF13855">
    <property type="entry name" value="LRR_8"/>
    <property type="match status" value="1"/>
</dbReference>
<evidence type="ECO:0000313" key="5">
    <source>
        <dbReference type="EMBL" id="RHZ76792.1"/>
    </source>
</evidence>
<dbReference type="SMART" id="SM00365">
    <property type="entry name" value="LRR_SD22"/>
    <property type="match status" value="7"/>
</dbReference>
<reference evidence="5 6" key="1">
    <citation type="submission" date="2018-08" db="EMBL/GenBank/DDBJ databases">
        <title>Genome and evolution of the arbuscular mycorrhizal fungus Diversispora epigaea (formerly Glomus versiforme) and its bacterial endosymbionts.</title>
        <authorList>
            <person name="Sun X."/>
            <person name="Fei Z."/>
            <person name="Harrison M."/>
        </authorList>
    </citation>
    <scope>NUCLEOTIDE SEQUENCE [LARGE SCALE GENOMIC DNA]</scope>
    <source>
        <strain evidence="5 6">IT104</strain>
    </source>
</reference>
<dbReference type="Pfam" id="PF23598">
    <property type="entry name" value="LRR_14"/>
    <property type="match status" value="1"/>
</dbReference>
<keyword evidence="2" id="KW-0677">Repeat</keyword>
<name>A0A397IPS3_9GLOM</name>
<protein>
    <recommendedName>
        <fullName evidence="4">Disease resistance R13L4/SHOC-2-like LRR domain-containing protein</fullName>
    </recommendedName>
</protein>
<dbReference type="SUPFAM" id="SSF52058">
    <property type="entry name" value="L domain-like"/>
    <property type="match status" value="2"/>
</dbReference>
<dbReference type="SMART" id="SM00369">
    <property type="entry name" value="LRR_TYP"/>
    <property type="match status" value="12"/>
</dbReference>
<keyword evidence="1" id="KW-0433">Leucine-rich repeat</keyword>
<keyword evidence="6" id="KW-1185">Reference proteome</keyword>
<dbReference type="AlphaFoldDB" id="A0A397IPS3"/>
<dbReference type="InterPro" id="IPR032675">
    <property type="entry name" value="LRR_dom_sf"/>
</dbReference>
<feature type="region of interest" description="Disordered" evidence="3">
    <location>
        <begin position="1"/>
        <end position="132"/>
    </location>
</feature>
<feature type="domain" description="Disease resistance R13L4/SHOC-2-like LRR" evidence="4">
    <location>
        <begin position="208"/>
        <end position="314"/>
    </location>
</feature>
<evidence type="ECO:0000256" key="2">
    <source>
        <dbReference type="ARBA" id="ARBA00022737"/>
    </source>
</evidence>
<evidence type="ECO:0000256" key="1">
    <source>
        <dbReference type="ARBA" id="ARBA00022614"/>
    </source>
</evidence>
<dbReference type="PANTHER" id="PTHR48051:SF1">
    <property type="entry name" value="RAS SUPPRESSOR PROTEIN 1"/>
    <property type="match status" value="1"/>
</dbReference>
<feature type="compositionally biased region" description="Low complexity" evidence="3">
    <location>
        <begin position="29"/>
        <end position="41"/>
    </location>
</feature>
<dbReference type="PROSITE" id="PS51450">
    <property type="entry name" value="LRR"/>
    <property type="match status" value="4"/>
</dbReference>
<dbReference type="OrthoDB" id="660555at2759"/>
<dbReference type="InterPro" id="IPR050216">
    <property type="entry name" value="LRR_domain-containing"/>
</dbReference>
<gene>
    <name evidence="5" type="ORF">Glove_192g27</name>
</gene>
<evidence type="ECO:0000259" key="4">
    <source>
        <dbReference type="Pfam" id="PF23598"/>
    </source>
</evidence>
<dbReference type="Pfam" id="PF00560">
    <property type="entry name" value="LRR_1"/>
    <property type="match status" value="1"/>
</dbReference>
<dbReference type="SMART" id="SM00364">
    <property type="entry name" value="LRR_BAC"/>
    <property type="match status" value="9"/>
</dbReference>
<feature type="compositionally biased region" description="Low complexity" evidence="3">
    <location>
        <begin position="48"/>
        <end position="82"/>
    </location>
</feature>
<dbReference type="InterPro" id="IPR003591">
    <property type="entry name" value="Leu-rich_rpt_typical-subtyp"/>
</dbReference>
<organism evidence="5 6">
    <name type="scientific">Diversispora epigaea</name>
    <dbReference type="NCBI Taxonomy" id="1348612"/>
    <lineage>
        <taxon>Eukaryota</taxon>
        <taxon>Fungi</taxon>
        <taxon>Fungi incertae sedis</taxon>
        <taxon>Mucoromycota</taxon>
        <taxon>Glomeromycotina</taxon>
        <taxon>Glomeromycetes</taxon>
        <taxon>Diversisporales</taxon>
        <taxon>Diversisporaceae</taxon>
        <taxon>Diversispora</taxon>
    </lineage>
</organism>
<sequence>MRKSTTEATSVNGNSKPGKSTSVNTPRITKTSLSTSNSSKSSTRKSARTPSPGKTTSKKTLSPNNTSPRTSRSPSPSRSPSSLVASISSKPIRAAASPSIKDAIAQARLRKANNKSNKANKESEGSEGGSKSLNVIVKQAKTSGRINISHRSLKNIPEEVWRMYEVDPKAITIDFSGGGGGSDVWYETVDLVRMVAADNQLELIDKRIAEFISLASIDFHNNHLSSLPDEFGELQKLELLNLSVNRFAELPNCLTKLSSLVELQLASNNLSGIMDPCFGNFSKLELLDISSNEITGLPKELKNLTNLRKLNIAKNKIKEIPGLAISNMKNLEELEASENQLNIVFSGLNGQTIALPALKRLDVRQNKLRVFDESQNSTVFHPMVKLPKLKELLASLNRIESFGPLFHNTLELEILDIGDNNLKEIPEGIIALKGLKRLDLSNNDLKTLPAELGMLKTLDFLGWEGNPLRNAPKGLKSTAALLKTLRDRLTTVDLENMEGPTIPESSTTVMLSANHVRDEEEGKIYGKIGKISQQGIKSRTLDLARKNLTDLPEDDMNALPFEPSTVLLGYNLFKSISIGFRIFQNTIKYFQFDHNKFIEFPMFEDKSIIFPNVDRLDLSANQITSLPDSSQSTPFPNLQILNVNNCRITTLPEKLPFPHLKTFLATSNALTAITPSTFENMEVIDISNNNIGFLPPGLGNITTIKTLLVEGNSFRVPRYTIVQAGTTAIMEYLRGRIPRS</sequence>